<keyword evidence="3 5" id="KW-1133">Transmembrane helix</keyword>
<keyword evidence="4 5" id="KW-0472">Membrane</keyword>
<name>A0A839AGK2_9HYPH</name>
<feature type="transmembrane region" description="Helical" evidence="5">
    <location>
        <begin position="153"/>
        <end position="175"/>
    </location>
</feature>
<dbReference type="InterPro" id="IPR036259">
    <property type="entry name" value="MFS_trans_sf"/>
</dbReference>
<comment type="caution">
    <text evidence="7">The sequence shown here is derived from an EMBL/GenBank/DDBJ whole genome shotgun (WGS) entry which is preliminary data.</text>
</comment>
<comment type="subcellular location">
    <subcellularLocation>
        <location evidence="1">Membrane</location>
        <topology evidence="1">Multi-pass membrane protein</topology>
    </subcellularLocation>
</comment>
<feature type="domain" description="Major facilitator superfamily (MFS) profile" evidence="6">
    <location>
        <begin position="30"/>
        <end position="483"/>
    </location>
</feature>
<keyword evidence="8" id="KW-1185">Reference proteome</keyword>
<feature type="transmembrane region" description="Helical" evidence="5">
    <location>
        <begin position="416"/>
        <end position="441"/>
    </location>
</feature>
<reference evidence="7 8" key="1">
    <citation type="submission" date="2020-07" db="EMBL/GenBank/DDBJ databases">
        <title>Stappia sp., F7233, whole genome shotgun sequencing project.</title>
        <authorList>
            <person name="Jiang S."/>
            <person name="Liu Z.W."/>
            <person name="Du Z.J."/>
        </authorList>
    </citation>
    <scope>NUCLEOTIDE SEQUENCE [LARGE SCALE GENOMIC DNA]</scope>
    <source>
        <strain evidence="7 8">F7233</strain>
    </source>
</reference>
<dbReference type="Pfam" id="PF07690">
    <property type="entry name" value="MFS_1"/>
    <property type="match status" value="1"/>
</dbReference>
<accession>A0A839AGK2</accession>
<dbReference type="InterPro" id="IPR020846">
    <property type="entry name" value="MFS_dom"/>
</dbReference>
<evidence type="ECO:0000256" key="3">
    <source>
        <dbReference type="ARBA" id="ARBA00022989"/>
    </source>
</evidence>
<feature type="transmembrane region" description="Helical" evidence="5">
    <location>
        <begin position="119"/>
        <end position="141"/>
    </location>
</feature>
<evidence type="ECO:0000313" key="7">
    <source>
        <dbReference type="EMBL" id="MBA5777877.1"/>
    </source>
</evidence>
<proteinExistence type="predicted"/>
<sequence length="494" mass="51090">MQTPTGTGDQTTETADGGWHGLFLGPRSLALLVLTLGVGSHAVNGFVTVAILPDIIRDLGGQERAYWIFTLFQVAAIVTGTATGALKARFGARPLFLAASATLFSGSLFSGIAEGTGWLLFGRFLQGFGEGMILALCYAVIPDLFPERLVARIFSLLAGVWAIAAGIGPLAAGILTETWSWRAAFLANLPLTGILLLCALIVLPRESRHKDGPGPRFGLAVVPRLLLIAAAVLSISMVGQMKAVPSIALALTFGLSLAVFTLRLDRKAATPFIPGAAFRPGHPLGLCMWIEILMWVSSGARVVFVTALGQAVWGLSVTKASYLATTVAFSWTVAAWLVAGVGEPARQRLLMQLGPAALTVGATLFATALSLQSMPLFALGAAFSGAGFGISNLFLNKTMIYAVQGVERDRTSAFLPTLQAAGASVGAAFAGLFGLLFGLTAAGTGELVTRETAIAAGPSVFLAMAAISLAAALLAMRLSLAAASNAEDVLSQAS</sequence>
<dbReference type="GO" id="GO:0016020">
    <property type="term" value="C:membrane"/>
    <property type="evidence" value="ECO:0007669"/>
    <property type="project" value="UniProtKB-SubCell"/>
</dbReference>
<dbReference type="AlphaFoldDB" id="A0A839AGK2"/>
<evidence type="ECO:0000313" key="8">
    <source>
        <dbReference type="Proteomes" id="UP000541109"/>
    </source>
</evidence>
<feature type="transmembrane region" description="Helical" evidence="5">
    <location>
        <begin position="243"/>
        <end position="262"/>
    </location>
</feature>
<feature type="transmembrane region" description="Helical" evidence="5">
    <location>
        <begin position="453"/>
        <end position="475"/>
    </location>
</feature>
<evidence type="ECO:0000256" key="1">
    <source>
        <dbReference type="ARBA" id="ARBA00004141"/>
    </source>
</evidence>
<dbReference type="EMBL" id="JACFXV010000053">
    <property type="protein sequence ID" value="MBA5777877.1"/>
    <property type="molecule type" value="Genomic_DNA"/>
</dbReference>
<evidence type="ECO:0000259" key="6">
    <source>
        <dbReference type="PROSITE" id="PS50850"/>
    </source>
</evidence>
<dbReference type="PANTHER" id="PTHR42718">
    <property type="entry name" value="MAJOR FACILITATOR SUPERFAMILY MULTIDRUG TRANSPORTER MFSC"/>
    <property type="match status" value="1"/>
</dbReference>
<gene>
    <name evidence="7" type="ORF">H2509_12165</name>
</gene>
<dbReference type="PROSITE" id="PS50850">
    <property type="entry name" value="MFS"/>
    <property type="match status" value="1"/>
</dbReference>
<feature type="transmembrane region" description="Helical" evidence="5">
    <location>
        <begin position="65"/>
        <end position="86"/>
    </location>
</feature>
<feature type="transmembrane region" description="Helical" evidence="5">
    <location>
        <begin position="215"/>
        <end position="237"/>
    </location>
</feature>
<dbReference type="RefSeq" id="WP_182165644.1">
    <property type="nucleotide sequence ID" value="NZ_JACFXV010000053.1"/>
</dbReference>
<feature type="transmembrane region" description="Helical" evidence="5">
    <location>
        <begin position="283"/>
        <end position="308"/>
    </location>
</feature>
<feature type="transmembrane region" description="Helical" evidence="5">
    <location>
        <begin position="320"/>
        <end position="341"/>
    </location>
</feature>
<dbReference type="Proteomes" id="UP000541109">
    <property type="component" value="Unassembled WGS sequence"/>
</dbReference>
<evidence type="ECO:0000256" key="2">
    <source>
        <dbReference type="ARBA" id="ARBA00022692"/>
    </source>
</evidence>
<dbReference type="SUPFAM" id="SSF103473">
    <property type="entry name" value="MFS general substrate transporter"/>
    <property type="match status" value="1"/>
</dbReference>
<evidence type="ECO:0000256" key="4">
    <source>
        <dbReference type="ARBA" id="ARBA00023136"/>
    </source>
</evidence>
<feature type="transmembrane region" description="Helical" evidence="5">
    <location>
        <begin position="377"/>
        <end position="395"/>
    </location>
</feature>
<keyword evidence="2 5" id="KW-0812">Transmembrane</keyword>
<dbReference type="InterPro" id="IPR011701">
    <property type="entry name" value="MFS"/>
</dbReference>
<feature type="transmembrane region" description="Helical" evidence="5">
    <location>
        <begin position="95"/>
        <end position="113"/>
    </location>
</feature>
<feature type="transmembrane region" description="Helical" evidence="5">
    <location>
        <begin position="353"/>
        <end position="371"/>
    </location>
</feature>
<organism evidence="7 8">
    <name type="scientific">Stappia albiluteola</name>
    <dbReference type="NCBI Taxonomy" id="2758565"/>
    <lineage>
        <taxon>Bacteria</taxon>
        <taxon>Pseudomonadati</taxon>
        <taxon>Pseudomonadota</taxon>
        <taxon>Alphaproteobacteria</taxon>
        <taxon>Hyphomicrobiales</taxon>
        <taxon>Stappiaceae</taxon>
        <taxon>Stappia</taxon>
    </lineage>
</organism>
<dbReference type="GO" id="GO:0022857">
    <property type="term" value="F:transmembrane transporter activity"/>
    <property type="evidence" value="ECO:0007669"/>
    <property type="project" value="InterPro"/>
</dbReference>
<evidence type="ECO:0000256" key="5">
    <source>
        <dbReference type="SAM" id="Phobius"/>
    </source>
</evidence>
<feature type="transmembrane region" description="Helical" evidence="5">
    <location>
        <begin position="181"/>
        <end position="203"/>
    </location>
</feature>
<protein>
    <submittedName>
        <fullName evidence="7">MFS transporter</fullName>
    </submittedName>
</protein>
<feature type="transmembrane region" description="Helical" evidence="5">
    <location>
        <begin position="29"/>
        <end position="53"/>
    </location>
</feature>
<dbReference type="PANTHER" id="PTHR42718:SF35">
    <property type="entry name" value="BLL0718 PROTEIN"/>
    <property type="match status" value="1"/>
</dbReference>
<dbReference type="Gene3D" id="1.20.1250.20">
    <property type="entry name" value="MFS general substrate transporter like domains"/>
    <property type="match status" value="1"/>
</dbReference>